<dbReference type="AlphaFoldDB" id="A0A7K2IS32"/>
<protein>
    <submittedName>
        <fullName evidence="2">Pilus assembly protein</fullName>
    </submittedName>
</protein>
<accession>A0A7K2IS32</accession>
<dbReference type="InterPro" id="IPR012495">
    <property type="entry name" value="TadE-like_dom"/>
</dbReference>
<organism evidence="2 3">
    <name type="scientific">Nocardiopsis alba</name>
    <dbReference type="NCBI Taxonomy" id="53437"/>
    <lineage>
        <taxon>Bacteria</taxon>
        <taxon>Bacillati</taxon>
        <taxon>Actinomycetota</taxon>
        <taxon>Actinomycetes</taxon>
        <taxon>Streptosporangiales</taxon>
        <taxon>Nocardiopsidaceae</taxon>
        <taxon>Nocardiopsis</taxon>
    </lineage>
</organism>
<dbReference type="InterPro" id="IPR049790">
    <property type="entry name" value="Rv3655c/TadE"/>
</dbReference>
<sequence length="118" mass="11781">MRSAPTAERGSVTMETAMVLPALLVVLTIGLGGVGAANAQLSCADAARIGARALARGETPERARSLAEEAAPAGARVDLTTESSTALVSVSAAFRLGPEWAPSVEVAGDASVPLEPGL</sequence>
<dbReference type="RefSeq" id="WP_017536180.1">
    <property type="nucleotide sequence ID" value="NZ_BAZE01000017.1"/>
</dbReference>
<evidence type="ECO:0000313" key="2">
    <source>
        <dbReference type="EMBL" id="MYR32788.1"/>
    </source>
</evidence>
<evidence type="ECO:0000259" key="1">
    <source>
        <dbReference type="Pfam" id="PF07811"/>
    </source>
</evidence>
<proteinExistence type="predicted"/>
<dbReference type="EMBL" id="WWHY01000001">
    <property type="protein sequence ID" value="MYR32788.1"/>
    <property type="molecule type" value="Genomic_DNA"/>
</dbReference>
<reference evidence="2 3" key="1">
    <citation type="journal article" date="2019" name="Nat. Commun.">
        <title>The antimicrobial potential of Streptomyces from insect microbiomes.</title>
        <authorList>
            <person name="Chevrette M.G."/>
            <person name="Carlson C.M."/>
            <person name="Ortega H.E."/>
            <person name="Thomas C."/>
            <person name="Ananiev G.E."/>
            <person name="Barns K.J."/>
            <person name="Book A.J."/>
            <person name="Cagnazzo J."/>
            <person name="Carlos C."/>
            <person name="Flanigan W."/>
            <person name="Grubbs K.J."/>
            <person name="Horn H.A."/>
            <person name="Hoffmann F.M."/>
            <person name="Klassen J.L."/>
            <person name="Knack J.J."/>
            <person name="Lewin G.R."/>
            <person name="McDonald B.R."/>
            <person name="Muller L."/>
            <person name="Melo W.G.P."/>
            <person name="Pinto-Tomas A.A."/>
            <person name="Schmitz A."/>
            <person name="Wendt-Pienkowski E."/>
            <person name="Wildman S."/>
            <person name="Zhao M."/>
            <person name="Zhang F."/>
            <person name="Bugni T.S."/>
            <person name="Andes D.R."/>
            <person name="Pupo M.T."/>
            <person name="Currie C.R."/>
        </authorList>
    </citation>
    <scope>NUCLEOTIDE SEQUENCE [LARGE SCALE GENOMIC DNA]</scope>
    <source>
        <strain evidence="2 3">SID5840</strain>
    </source>
</reference>
<feature type="domain" description="TadE-like" evidence="1">
    <location>
        <begin position="10"/>
        <end position="52"/>
    </location>
</feature>
<comment type="caution">
    <text evidence="2">The sequence shown here is derived from an EMBL/GenBank/DDBJ whole genome shotgun (WGS) entry which is preliminary data.</text>
</comment>
<dbReference type="Pfam" id="PF07811">
    <property type="entry name" value="TadE"/>
    <property type="match status" value="1"/>
</dbReference>
<evidence type="ECO:0000313" key="3">
    <source>
        <dbReference type="Proteomes" id="UP000467124"/>
    </source>
</evidence>
<gene>
    <name evidence="2" type="ORF">GTW20_11005</name>
</gene>
<dbReference type="Proteomes" id="UP000467124">
    <property type="component" value="Unassembled WGS sequence"/>
</dbReference>
<dbReference type="GeneID" id="91394149"/>
<name>A0A7K2IS32_9ACTN</name>
<dbReference type="NCBIfam" id="NF041390">
    <property type="entry name" value="TadE_Rv3655c"/>
    <property type="match status" value="1"/>
</dbReference>